<dbReference type="EMBL" id="VIIS01001435">
    <property type="protein sequence ID" value="KAF0298396.1"/>
    <property type="molecule type" value="Genomic_DNA"/>
</dbReference>
<evidence type="ECO:0000313" key="2">
    <source>
        <dbReference type="EMBL" id="KAF0298396.1"/>
    </source>
</evidence>
<name>A0A6A4VUA5_AMPAM</name>
<gene>
    <name evidence="2" type="ORF">FJT64_004263</name>
</gene>
<accession>A0A6A4VUA5</accession>
<dbReference type="GO" id="GO:0046983">
    <property type="term" value="F:protein dimerization activity"/>
    <property type="evidence" value="ECO:0007669"/>
    <property type="project" value="InterPro"/>
</dbReference>
<dbReference type="AlphaFoldDB" id="A0A6A4VUA5"/>
<sequence>MDWTLGEALKYKQQYAAQIAGFLSRLNVNVPDCRYIMCNKQHLDAIRAGINTIYKEAVPKAQSLLAAWACLIRHLDGRLSDMRDGTRTCGQDNRINVTNYTTKKHIEKQRNKIDVKDDALRRLSVQKEARRHFQDIMSEPKLTSFDAIRARQFLLVEIVLFSGHRTGVWTGITLEEWEKRESNGPRTMVLYEGGKNRRVMGATTAVLSTEQASLVSLFVQRARSLLPTATNSDLLFPGLQPHNLSGIEDDFVGLKKGELTRMCGGNICRQFHSSLTLTLADKNLLTAEDSRRAAFYRRHSLGVAERVYDRRHQAATDAAIQGRVLDVMMAWLNLDRGTSHRSNDSFLAQAEEARYLSEEQQPMVADPLKYWAGRKAVFPQLEAAAMTHVAITASPGPSERIFSVSGNLFSRRHVPGCERTS</sequence>
<keyword evidence="3" id="KW-1185">Reference proteome</keyword>
<dbReference type="SUPFAM" id="SSF53098">
    <property type="entry name" value="Ribonuclease H-like"/>
    <property type="match status" value="1"/>
</dbReference>
<comment type="caution">
    <text evidence="2">The sequence shown here is derived from an EMBL/GenBank/DDBJ whole genome shotgun (WGS) entry which is preliminary data.</text>
</comment>
<dbReference type="Proteomes" id="UP000440578">
    <property type="component" value="Unassembled WGS sequence"/>
</dbReference>
<feature type="domain" description="HAT C-terminal dimerisation" evidence="1">
    <location>
        <begin position="353"/>
        <end position="412"/>
    </location>
</feature>
<dbReference type="InterPro" id="IPR012337">
    <property type="entry name" value="RNaseH-like_sf"/>
</dbReference>
<organism evidence="2 3">
    <name type="scientific">Amphibalanus amphitrite</name>
    <name type="common">Striped barnacle</name>
    <name type="synonym">Balanus amphitrite</name>
    <dbReference type="NCBI Taxonomy" id="1232801"/>
    <lineage>
        <taxon>Eukaryota</taxon>
        <taxon>Metazoa</taxon>
        <taxon>Ecdysozoa</taxon>
        <taxon>Arthropoda</taxon>
        <taxon>Crustacea</taxon>
        <taxon>Multicrustacea</taxon>
        <taxon>Cirripedia</taxon>
        <taxon>Thoracica</taxon>
        <taxon>Thoracicalcarea</taxon>
        <taxon>Balanomorpha</taxon>
        <taxon>Balanoidea</taxon>
        <taxon>Balanidae</taxon>
        <taxon>Amphibalaninae</taxon>
        <taxon>Amphibalanus</taxon>
    </lineage>
</organism>
<evidence type="ECO:0000313" key="3">
    <source>
        <dbReference type="Proteomes" id="UP000440578"/>
    </source>
</evidence>
<proteinExistence type="predicted"/>
<protein>
    <recommendedName>
        <fullName evidence="1">HAT C-terminal dimerisation domain-containing protein</fullName>
    </recommendedName>
</protein>
<reference evidence="2 3" key="1">
    <citation type="submission" date="2019-07" db="EMBL/GenBank/DDBJ databases">
        <title>Draft genome assembly of a fouling barnacle, Amphibalanus amphitrite (Darwin, 1854): The first reference genome for Thecostraca.</title>
        <authorList>
            <person name="Kim W."/>
        </authorList>
    </citation>
    <scope>NUCLEOTIDE SEQUENCE [LARGE SCALE GENOMIC DNA]</scope>
    <source>
        <strain evidence="2">SNU_AA5</strain>
        <tissue evidence="2">Soma without cirri and trophi</tissue>
    </source>
</reference>
<evidence type="ECO:0000259" key="1">
    <source>
        <dbReference type="Pfam" id="PF05699"/>
    </source>
</evidence>
<dbReference type="InterPro" id="IPR008906">
    <property type="entry name" value="HATC_C_dom"/>
</dbReference>
<dbReference type="Pfam" id="PF05699">
    <property type="entry name" value="Dimer_Tnp_hAT"/>
    <property type="match status" value="1"/>
</dbReference>
<dbReference type="OrthoDB" id="6366580at2759"/>